<evidence type="ECO:0000256" key="1">
    <source>
        <dbReference type="ARBA" id="ARBA00010587"/>
    </source>
</evidence>
<evidence type="ECO:0000256" key="3">
    <source>
        <dbReference type="ARBA" id="ARBA00023004"/>
    </source>
</evidence>
<proteinExistence type="inferred from homology"/>
<keyword evidence="5" id="KW-1185">Reference proteome</keyword>
<keyword evidence="3" id="KW-0408">Iron</keyword>
<gene>
    <name evidence="4" type="ORF">BOW52_08060</name>
</gene>
<evidence type="ECO:0000256" key="2">
    <source>
        <dbReference type="ARBA" id="ARBA00022723"/>
    </source>
</evidence>
<dbReference type="GO" id="GO:0046872">
    <property type="term" value="F:metal ion binding"/>
    <property type="evidence" value="ECO:0007669"/>
    <property type="project" value="UniProtKB-KW"/>
</dbReference>
<organism evidence="4 5">
    <name type="scientific">Solemya elarraichensis gill symbiont</name>
    <dbReference type="NCBI Taxonomy" id="1918949"/>
    <lineage>
        <taxon>Bacteria</taxon>
        <taxon>Pseudomonadati</taxon>
        <taxon>Pseudomonadota</taxon>
        <taxon>Gammaproteobacteria</taxon>
        <taxon>sulfur-oxidizing symbionts</taxon>
    </lineage>
</organism>
<dbReference type="EMBL" id="MPRK01000157">
    <property type="protein sequence ID" value="OOZ38807.1"/>
    <property type="molecule type" value="Genomic_DNA"/>
</dbReference>
<dbReference type="InterPro" id="IPR035938">
    <property type="entry name" value="Hemerythrin-like_sf"/>
</dbReference>
<name>A0A1T2L119_9GAMM</name>
<comment type="caution">
    <text evidence="4">The sequence shown here is derived from an EMBL/GenBank/DDBJ whole genome shotgun (WGS) entry which is preliminary data.</text>
</comment>
<reference evidence="4 5" key="1">
    <citation type="submission" date="2016-11" db="EMBL/GenBank/DDBJ databases">
        <title>Mixed transmission modes and dynamic genome evolution in an obligate animal-bacterial symbiosis.</title>
        <authorList>
            <person name="Russell S.L."/>
            <person name="Corbett-Detig R.B."/>
            <person name="Cavanaugh C.M."/>
        </authorList>
    </citation>
    <scope>NUCLEOTIDE SEQUENCE [LARGE SCALE GENOMIC DNA]</scope>
    <source>
        <strain evidence="4">Sp-SM6</strain>
    </source>
</reference>
<sequence>MEWSEEFSVGVRKLDEQHQKIISLINMLSDNQDDAHLFISDRDNLLALKEYSTLHLQYEKIRVSGFR</sequence>
<comment type="similarity">
    <text evidence="1">Belongs to the hemerythrin family.</text>
</comment>
<dbReference type="Proteomes" id="UP000190198">
    <property type="component" value="Unassembled WGS sequence"/>
</dbReference>
<dbReference type="Gene3D" id="1.20.120.50">
    <property type="entry name" value="Hemerythrin-like"/>
    <property type="match status" value="1"/>
</dbReference>
<dbReference type="AlphaFoldDB" id="A0A1T2L119"/>
<dbReference type="SUPFAM" id="SSF47188">
    <property type="entry name" value="Hemerythrin-like"/>
    <property type="match status" value="1"/>
</dbReference>
<evidence type="ECO:0000313" key="5">
    <source>
        <dbReference type="Proteomes" id="UP000190198"/>
    </source>
</evidence>
<keyword evidence="2" id="KW-0479">Metal-binding</keyword>
<evidence type="ECO:0000313" key="4">
    <source>
        <dbReference type="EMBL" id="OOZ38807.1"/>
    </source>
</evidence>
<accession>A0A1T2L119</accession>
<evidence type="ECO:0008006" key="6">
    <source>
        <dbReference type="Google" id="ProtNLM"/>
    </source>
</evidence>
<protein>
    <recommendedName>
        <fullName evidence="6">Hemerythrin-like domain-containing protein</fullName>
    </recommendedName>
</protein>